<dbReference type="EMBL" id="JBHSRI010000002">
    <property type="protein sequence ID" value="MFC6038240.1"/>
    <property type="molecule type" value="Genomic_DNA"/>
</dbReference>
<keyword evidence="3" id="KW-0472">Membrane</keyword>
<dbReference type="InterPro" id="IPR036138">
    <property type="entry name" value="PBP_dimer_sf"/>
</dbReference>
<evidence type="ECO:0000256" key="3">
    <source>
        <dbReference type="ARBA" id="ARBA00023136"/>
    </source>
</evidence>
<evidence type="ECO:0000313" key="6">
    <source>
        <dbReference type="EMBL" id="MFC6038240.1"/>
    </source>
</evidence>
<dbReference type="Gene3D" id="2.20.70.70">
    <property type="match status" value="1"/>
</dbReference>
<accession>A0ABW1L289</accession>
<dbReference type="Proteomes" id="UP001596170">
    <property type="component" value="Unassembled WGS sequence"/>
</dbReference>
<keyword evidence="7" id="KW-1185">Reference proteome</keyword>
<dbReference type="SUPFAM" id="SSF56519">
    <property type="entry name" value="Penicillin binding protein dimerisation domain"/>
    <property type="match status" value="1"/>
</dbReference>
<dbReference type="InterPro" id="IPR050515">
    <property type="entry name" value="Beta-lactam/transpept"/>
</dbReference>
<dbReference type="SMART" id="SM00740">
    <property type="entry name" value="PASTA"/>
    <property type="match status" value="2"/>
</dbReference>
<dbReference type="PROSITE" id="PS51178">
    <property type="entry name" value="PASTA"/>
    <property type="match status" value="1"/>
</dbReference>
<dbReference type="PANTHER" id="PTHR30627">
    <property type="entry name" value="PEPTIDOGLYCAN D,D-TRANSPEPTIDASE"/>
    <property type="match status" value="1"/>
</dbReference>
<dbReference type="Pfam" id="PF03793">
    <property type="entry name" value="PASTA"/>
    <property type="match status" value="1"/>
</dbReference>
<dbReference type="InterPro" id="IPR012338">
    <property type="entry name" value="Beta-lactam/transpept-like"/>
</dbReference>
<protein>
    <submittedName>
        <fullName evidence="6">Penicillin-binding transpeptidase domain-containing protein</fullName>
    </submittedName>
</protein>
<dbReference type="PANTHER" id="PTHR30627:SF26">
    <property type="entry name" value="PENICILLIN-BINDING PROTEIN 2B"/>
    <property type="match status" value="1"/>
</dbReference>
<dbReference type="RefSeq" id="WP_377732628.1">
    <property type="nucleotide sequence ID" value="NZ_JBHSRI010000002.1"/>
</dbReference>
<gene>
    <name evidence="6" type="ORF">ACFPYN_02120</name>
</gene>
<evidence type="ECO:0000256" key="4">
    <source>
        <dbReference type="SAM" id="MobiDB-lite"/>
    </source>
</evidence>
<dbReference type="SUPFAM" id="SSF54184">
    <property type="entry name" value="Penicillin-binding protein 2x (pbp-2x), c-terminal domain"/>
    <property type="match status" value="2"/>
</dbReference>
<dbReference type="InterPro" id="IPR005543">
    <property type="entry name" value="PASTA_dom"/>
</dbReference>
<evidence type="ECO:0000313" key="7">
    <source>
        <dbReference type="Proteomes" id="UP001596170"/>
    </source>
</evidence>
<dbReference type="Gene3D" id="3.90.1310.10">
    <property type="entry name" value="Penicillin-binding protein 2a (Domain 2)"/>
    <property type="match status" value="1"/>
</dbReference>
<dbReference type="CDD" id="cd06576">
    <property type="entry name" value="PASTA_Pbp2x-like_1"/>
    <property type="match status" value="1"/>
</dbReference>
<feature type="domain" description="PASTA" evidence="5">
    <location>
        <begin position="580"/>
        <end position="642"/>
    </location>
</feature>
<dbReference type="InterPro" id="IPR005311">
    <property type="entry name" value="PBP_dimer"/>
</dbReference>
<dbReference type="SUPFAM" id="SSF56601">
    <property type="entry name" value="beta-lactamase/transpeptidase-like"/>
    <property type="match status" value="1"/>
</dbReference>
<evidence type="ECO:0000259" key="5">
    <source>
        <dbReference type="PROSITE" id="PS51178"/>
    </source>
</evidence>
<sequence>MFLFYGGLFFLLLSRMIFIQVTGEADGQALAAKAAAKYEREQIINASRGEIVDKNGEVIAEDTLSYRLVAVLSPKATENAKKPKHVNDVEKTASVLAEYIPLSKEKLVERLSKEGVYQVEFGSAGRDISHENMTKIKEQKLPGLVFVRDLKRFYPGGTFSSHLIGFAVKEEQPDGTFQTVGKMGLESIYNKQLTGKNGKVQYDGDLWGYLLPNSEEMVTPAQDGYQIHLTLDKTVQNFLEDAMSRVEEEYSPESMVAMVADPKTGKILAMSQRPSFDPETRDGLTDNWLNETIENTIEPGSTMKTFTVAAAMEEKKWDPNAWYQSGKYTLLDTTIRDHNLKGWGNITYLEGFQRSSNVAMAYLLERLGDTAFLEYLDKFGFGKKTGIDLPNEASGKIINKWPLDRLVSTFGQGSTVTPMQLIQAETAIANDGTMMKPYVIEKIVNPLTKEVMHDSKPEETGKPISADTAKKMRELLASTVTSEHGSGKRFELTDYTVAGKTGTAQIPNKEGKYLSGYENYLYSFLGMAPVEDPQLVVYVAVSKPKLEATEVGSMPVSEIFKSVTENSLKYMNIKPEQVKSIPTVTLPEVKEKDVAVAENQMLDQKMKLIIIGNTDKGIITEQFPAAGTKILPGSLVMLKTEGPITIPDFTNWSKRHVLVYQMLSGLNIEVVGNGYAVSQSVSKGTVTNEQTPIVIKLETPEETNIKAKKETEKKGEEKLPQD</sequence>
<dbReference type="Pfam" id="PF00905">
    <property type="entry name" value="Transpeptidase"/>
    <property type="match status" value="1"/>
</dbReference>
<dbReference type="CDD" id="cd06575">
    <property type="entry name" value="PASTA_Pbp2x-like_2"/>
    <property type="match status" value="1"/>
</dbReference>
<dbReference type="Gene3D" id="3.40.710.10">
    <property type="entry name" value="DD-peptidase/beta-lactamase superfamily"/>
    <property type="match status" value="1"/>
</dbReference>
<proteinExistence type="inferred from homology"/>
<reference evidence="7" key="1">
    <citation type="journal article" date="2019" name="Int. J. Syst. Evol. Microbiol.">
        <title>The Global Catalogue of Microorganisms (GCM) 10K type strain sequencing project: providing services to taxonomists for standard genome sequencing and annotation.</title>
        <authorList>
            <consortium name="The Broad Institute Genomics Platform"/>
            <consortium name="The Broad Institute Genome Sequencing Center for Infectious Disease"/>
            <person name="Wu L."/>
            <person name="Ma J."/>
        </authorList>
    </citation>
    <scope>NUCLEOTIDE SEQUENCE [LARGE SCALE GENOMIC DNA]</scope>
    <source>
        <strain evidence="7">CCUG 54527</strain>
    </source>
</reference>
<feature type="region of interest" description="Disordered" evidence="4">
    <location>
        <begin position="701"/>
        <end position="722"/>
    </location>
</feature>
<dbReference type="InterPro" id="IPR001460">
    <property type="entry name" value="PCN-bd_Tpept"/>
</dbReference>
<evidence type="ECO:0000256" key="2">
    <source>
        <dbReference type="ARBA" id="ARBA00007171"/>
    </source>
</evidence>
<name>A0ABW1L289_9BACL</name>
<organism evidence="6 7">
    <name type="scientific">Paenisporosarcina macmurdoensis</name>
    <dbReference type="NCBI Taxonomy" id="212659"/>
    <lineage>
        <taxon>Bacteria</taxon>
        <taxon>Bacillati</taxon>
        <taxon>Bacillota</taxon>
        <taxon>Bacilli</taxon>
        <taxon>Bacillales</taxon>
        <taxon>Caryophanaceae</taxon>
        <taxon>Paenisporosarcina</taxon>
    </lineage>
</organism>
<comment type="caution">
    <text evidence="6">The sequence shown here is derived from an EMBL/GenBank/DDBJ whole genome shotgun (WGS) entry which is preliminary data.</text>
</comment>
<feature type="compositionally biased region" description="Basic and acidic residues" evidence="4">
    <location>
        <begin position="703"/>
        <end position="722"/>
    </location>
</feature>
<comment type="similarity">
    <text evidence="2">Belongs to the transpeptidase family.</text>
</comment>
<dbReference type="Pfam" id="PF03717">
    <property type="entry name" value="PBP_dimer"/>
    <property type="match status" value="1"/>
</dbReference>
<evidence type="ECO:0000256" key="1">
    <source>
        <dbReference type="ARBA" id="ARBA00004370"/>
    </source>
</evidence>
<dbReference type="Gene3D" id="3.30.70.2110">
    <property type="match status" value="1"/>
</dbReference>
<comment type="subcellular location">
    <subcellularLocation>
        <location evidence="1">Membrane</location>
    </subcellularLocation>
</comment>